<evidence type="ECO:0000259" key="6">
    <source>
        <dbReference type="PROSITE" id="PS50109"/>
    </source>
</evidence>
<dbReference type="Gene3D" id="3.30.450.20">
    <property type="entry name" value="PAS domain"/>
    <property type="match status" value="1"/>
</dbReference>
<evidence type="ECO:0000256" key="3">
    <source>
        <dbReference type="ARBA" id="ARBA00022553"/>
    </source>
</evidence>
<dbReference type="Pfam" id="PF00072">
    <property type="entry name" value="Response_reg"/>
    <property type="match status" value="1"/>
</dbReference>
<dbReference type="InterPro" id="IPR000014">
    <property type="entry name" value="PAS"/>
</dbReference>
<dbReference type="AlphaFoldDB" id="D5RKE3"/>
<comment type="catalytic activity">
    <reaction evidence="1">
        <text>ATP + protein L-histidine = ADP + protein N-phospho-L-histidine.</text>
        <dbReference type="EC" id="2.7.13.3"/>
    </reaction>
</comment>
<dbReference type="InterPro" id="IPR036890">
    <property type="entry name" value="HATPase_C_sf"/>
</dbReference>
<feature type="domain" description="Response regulatory" evidence="7">
    <location>
        <begin position="414"/>
        <end position="530"/>
    </location>
</feature>
<dbReference type="SUPFAM" id="SSF47384">
    <property type="entry name" value="Homodimeric domain of signal transducing histidine kinase"/>
    <property type="match status" value="1"/>
</dbReference>
<dbReference type="PROSITE" id="PS50109">
    <property type="entry name" value="HIS_KIN"/>
    <property type="match status" value="1"/>
</dbReference>
<dbReference type="NCBIfam" id="TIGR00229">
    <property type="entry name" value="sensory_box"/>
    <property type="match status" value="1"/>
</dbReference>
<feature type="domain" description="PAC" evidence="9">
    <location>
        <begin position="97"/>
        <end position="151"/>
    </location>
</feature>
<dbReference type="GO" id="GO:0000155">
    <property type="term" value="F:phosphorelay sensor kinase activity"/>
    <property type="evidence" value="ECO:0007669"/>
    <property type="project" value="InterPro"/>
</dbReference>
<dbReference type="SUPFAM" id="SSF52172">
    <property type="entry name" value="CheY-like"/>
    <property type="match status" value="1"/>
</dbReference>
<dbReference type="InterPro" id="IPR036097">
    <property type="entry name" value="HisK_dim/P_sf"/>
</dbReference>
<dbReference type="Gene3D" id="3.40.50.2300">
    <property type="match status" value="1"/>
</dbReference>
<dbReference type="SMART" id="SM00388">
    <property type="entry name" value="HisKA"/>
    <property type="match status" value="1"/>
</dbReference>
<dbReference type="PROSITE" id="PS50110">
    <property type="entry name" value="RESPONSE_REGULATORY"/>
    <property type="match status" value="1"/>
</dbReference>
<evidence type="ECO:0000256" key="2">
    <source>
        <dbReference type="ARBA" id="ARBA00012438"/>
    </source>
</evidence>
<sequence>MPDQPELPQRGSSAPLDSRDPQHGEVFHIAVETTRMPMIVADARAPDMPIVFANHAFLQMTGYTQDEIVGTNCRFLQGPETDRASIDAVRQALREEREIAIEILNYRKNGSTFWNALFISPVYDDDGRLRYFFGSQLDVSRRRDAEDALRQAQKMEALGQLTGGIAHDFNNLLQVMLGYLDLMGHGLTQPQLDRARLTRGVENVRGAVGRATTLTQQLLAFARKQRLEGRTLNLNNLLDGVRDMAHHTLGEAITLELRPAPGLWNCRIDPTQAEVALLNLLINARDAMPAQHAGHVRIATRNETLDQEQASRFGELMPGGYVALEIHDNGGGIPGEILSRVMDPFFTTKEEGRGTGLGLSMVYGFARQSGGTLRIASREGEGTTVTLYFPALGEEDRPVQPRALRVMDRPGTETILVVDDRPDVAELAREILQDFGYRILVAHNGPAALELLDGAGPVDLLFSDLIMPGGMNGAMLAREARRRRPRLKVLLTTGYAEASLERSTAGGAEFEIIGKPYGRLELSRKIRLILDGPTGVG</sequence>
<protein>
    <recommendedName>
        <fullName evidence="2">histidine kinase</fullName>
        <ecNumber evidence="2">2.7.13.3</ecNumber>
    </recommendedName>
</protein>
<dbReference type="InterPro" id="IPR001789">
    <property type="entry name" value="Sig_transdc_resp-reg_receiver"/>
</dbReference>
<name>D5RKE3_9PROT</name>
<comment type="caution">
    <text evidence="10">The sequence shown here is derived from an EMBL/GenBank/DDBJ whole genome shotgun (WGS) entry which is preliminary data.</text>
</comment>
<dbReference type="NCBIfam" id="NF010076">
    <property type="entry name" value="PRK13557.1"/>
    <property type="match status" value="1"/>
</dbReference>
<dbReference type="PROSITE" id="PS50113">
    <property type="entry name" value="PAC"/>
    <property type="match status" value="1"/>
</dbReference>
<feature type="domain" description="PAS" evidence="8">
    <location>
        <begin position="23"/>
        <end position="96"/>
    </location>
</feature>
<dbReference type="InterPro" id="IPR011006">
    <property type="entry name" value="CheY-like_superfamily"/>
</dbReference>
<evidence type="ECO:0000313" key="11">
    <source>
        <dbReference type="Proteomes" id="UP000005324"/>
    </source>
</evidence>
<dbReference type="InterPro" id="IPR003594">
    <property type="entry name" value="HATPase_dom"/>
</dbReference>
<dbReference type="InterPro" id="IPR005467">
    <property type="entry name" value="His_kinase_dom"/>
</dbReference>
<evidence type="ECO:0000256" key="5">
    <source>
        <dbReference type="SAM" id="MobiDB-lite"/>
    </source>
</evidence>
<dbReference type="Gene3D" id="1.10.287.130">
    <property type="match status" value="1"/>
</dbReference>
<dbReference type="CDD" id="cd00082">
    <property type="entry name" value="HisKA"/>
    <property type="match status" value="1"/>
</dbReference>
<dbReference type="PANTHER" id="PTHR43065">
    <property type="entry name" value="SENSOR HISTIDINE KINASE"/>
    <property type="match status" value="1"/>
</dbReference>
<accession>D5RKE3</accession>
<dbReference type="SUPFAM" id="SSF55785">
    <property type="entry name" value="PYP-like sensor domain (PAS domain)"/>
    <property type="match status" value="1"/>
</dbReference>
<dbReference type="SMART" id="SM00387">
    <property type="entry name" value="HATPase_c"/>
    <property type="match status" value="1"/>
</dbReference>
<dbReference type="PANTHER" id="PTHR43065:SF42">
    <property type="entry name" value="TWO-COMPONENT SENSOR PPRA"/>
    <property type="match status" value="1"/>
</dbReference>
<dbReference type="Pfam" id="PF02518">
    <property type="entry name" value="HATPase_c"/>
    <property type="match status" value="1"/>
</dbReference>
<gene>
    <name evidence="10" type="primary">fixL</name>
    <name evidence="10" type="ORF">HMPREF0731_1553</name>
</gene>
<dbReference type="PROSITE" id="PS50112">
    <property type="entry name" value="PAS"/>
    <property type="match status" value="1"/>
</dbReference>
<organism evidence="10 11">
    <name type="scientific">Pseudoroseomonas cervicalis ATCC 49957</name>
    <dbReference type="NCBI Taxonomy" id="525371"/>
    <lineage>
        <taxon>Bacteria</taxon>
        <taxon>Pseudomonadati</taxon>
        <taxon>Pseudomonadota</taxon>
        <taxon>Alphaproteobacteria</taxon>
        <taxon>Acetobacterales</taxon>
        <taxon>Roseomonadaceae</taxon>
        <taxon>Roseomonas</taxon>
    </lineage>
</organism>
<feature type="domain" description="Histidine kinase" evidence="6">
    <location>
        <begin position="164"/>
        <end position="393"/>
    </location>
</feature>
<dbReference type="InterPro" id="IPR003661">
    <property type="entry name" value="HisK_dim/P_dom"/>
</dbReference>
<dbReference type="InterPro" id="IPR001610">
    <property type="entry name" value="PAC"/>
</dbReference>
<dbReference type="PRINTS" id="PR00344">
    <property type="entry name" value="BCTRLSENSOR"/>
</dbReference>
<dbReference type="Pfam" id="PF13426">
    <property type="entry name" value="PAS_9"/>
    <property type="match status" value="1"/>
</dbReference>
<dbReference type="CDD" id="cd00130">
    <property type="entry name" value="PAS"/>
    <property type="match status" value="1"/>
</dbReference>
<evidence type="ECO:0000256" key="4">
    <source>
        <dbReference type="PROSITE-ProRule" id="PRU00169"/>
    </source>
</evidence>
<evidence type="ECO:0000259" key="8">
    <source>
        <dbReference type="PROSITE" id="PS50112"/>
    </source>
</evidence>
<evidence type="ECO:0000259" key="7">
    <source>
        <dbReference type="PROSITE" id="PS50110"/>
    </source>
</evidence>
<dbReference type="EC" id="2.7.13.3" evidence="2"/>
<dbReference type="InterPro" id="IPR035965">
    <property type="entry name" value="PAS-like_dom_sf"/>
</dbReference>
<feature type="region of interest" description="Disordered" evidence="5">
    <location>
        <begin position="1"/>
        <end position="23"/>
    </location>
</feature>
<dbReference type="Gene3D" id="3.30.565.10">
    <property type="entry name" value="Histidine kinase-like ATPase, C-terminal domain"/>
    <property type="match status" value="1"/>
</dbReference>
<dbReference type="InterPro" id="IPR000700">
    <property type="entry name" value="PAS-assoc_C"/>
</dbReference>
<dbReference type="HOGENOM" id="CLU_000445_114_51_5"/>
<dbReference type="EMBL" id="ADVL01000263">
    <property type="protein sequence ID" value="EFH12222.1"/>
    <property type="molecule type" value="Genomic_DNA"/>
</dbReference>
<evidence type="ECO:0000313" key="10">
    <source>
        <dbReference type="EMBL" id="EFH12222.1"/>
    </source>
</evidence>
<keyword evidence="3 4" id="KW-0597">Phosphoprotein</keyword>
<evidence type="ECO:0000259" key="9">
    <source>
        <dbReference type="PROSITE" id="PS50113"/>
    </source>
</evidence>
<dbReference type="InterPro" id="IPR004358">
    <property type="entry name" value="Sig_transdc_His_kin-like_C"/>
</dbReference>
<dbReference type="SUPFAM" id="SSF55874">
    <property type="entry name" value="ATPase domain of HSP90 chaperone/DNA topoisomerase II/histidine kinase"/>
    <property type="match status" value="1"/>
</dbReference>
<feature type="modified residue" description="4-aspartylphosphate" evidence="4">
    <location>
        <position position="464"/>
    </location>
</feature>
<evidence type="ECO:0000256" key="1">
    <source>
        <dbReference type="ARBA" id="ARBA00000085"/>
    </source>
</evidence>
<dbReference type="SMART" id="SM00086">
    <property type="entry name" value="PAC"/>
    <property type="match status" value="1"/>
</dbReference>
<dbReference type="Proteomes" id="UP000005324">
    <property type="component" value="Unassembled WGS sequence"/>
</dbReference>
<dbReference type="OrthoDB" id="9796100at2"/>
<dbReference type="SMART" id="SM00091">
    <property type="entry name" value="PAS"/>
    <property type="match status" value="1"/>
</dbReference>
<dbReference type="RefSeq" id="WP_007004777.1">
    <property type="nucleotide sequence ID" value="NZ_GG770780.1"/>
</dbReference>
<proteinExistence type="predicted"/>
<dbReference type="SMART" id="SM00448">
    <property type="entry name" value="REC"/>
    <property type="match status" value="1"/>
</dbReference>
<reference evidence="10 11" key="1">
    <citation type="submission" date="2010-04" db="EMBL/GenBank/DDBJ databases">
        <authorList>
            <person name="Qin X."/>
            <person name="Bachman B."/>
            <person name="Battles P."/>
            <person name="Bell A."/>
            <person name="Bess C."/>
            <person name="Bickham C."/>
            <person name="Chaboub L."/>
            <person name="Chen D."/>
            <person name="Coyle M."/>
            <person name="Deiros D.R."/>
            <person name="Dinh H."/>
            <person name="Forbes L."/>
            <person name="Fowler G."/>
            <person name="Francisco L."/>
            <person name="Fu Q."/>
            <person name="Gubbala S."/>
            <person name="Hale W."/>
            <person name="Han Y."/>
            <person name="Hemphill L."/>
            <person name="Highlander S.K."/>
            <person name="Hirani K."/>
            <person name="Hogues M."/>
            <person name="Jackson L."/>
            <person name="Jakkamsetti A."/>
            <person name="Javaid M."/>
            <person name="Jiang H."/>
            <person name="Korchina V."/>
            <person name="Kovar C."/>
            <person name="Lara F."/>
            <person name="Lee S."/>
            <person name="Mata R."/>
            <person name="Mathew T."/>
            <person name="Moen C."/>
            <person name="Morales K."/>
            <person name="Munidasa M."/>
            <person name="Nazareth L."/>
            <person name="Ngo R."/>
            <person name="Nguyen L."/>
            <person name="Okwuonu G."/>
            <person name="Ongeri F."/>
            <person name="Patil S."/>
            <person name="Petrosino J."/>
            <person name="Pham C."/>
            <person name="Pham P."/>
            <person name="Pu L.-L."/>
            <person name="Puazo M."/>
            <person name="Raj R."/>
            <person name="Reid J."/>
            <person name="Rouhana J."/>
            <person name="Saada N."/>
            <person name="Shang Y."/>
            <person name="Simmons D."/>
            <person name="Thornton R."/>
            <person name="Warren J."/>
            <person name="Weissenberger G."/>
            <person name="Zhang J."/>
            <person name="Zhang L."/>
            <person name="Zhou C."/>
            <person name="Zhu D."/>
            <person name="Muzny D."/>
            <person name="Worley K."/>
            <person name="Gibbs R."/>
        </authorList>
    </citation>
    <scope>NUCLEOTIDE SEQUENCE [LARGE SCALE GENOMIC DNA]</scope>
    <source>
        <strain evidence="10 11">ATCC 49957</strain>
    </source>
</reference>
<keyword evidence="11" id="KW-1185">Reference proteome</keyword>